<dbReference type="Proteomes" id="UP001174936">
    <property type="component" value="Unassembled WGS sequence"/>
</dbReference>
<name>A0AA39YEI2_9PEZI</name>
<dbReference type="AlphaFoldDB" id="A0AA39YEI2"/>
<feature type="signal peptide" evidence="1">
    <location>
        <begin position="1"/>
        <end position="21"/>
    </location>
</feature>
<keyword evidence="3" id="KW-1185">Reference proteome</keyword>
<feature type="chain" id="PRO_5041245967" evidence="1">
    <location>
        <begin position="22"/>
        <end position="483"/>
    </location>
</feature>
<protein>
    <submittedName>
        <fullName evidence="2">Uncharacterized protein</fullName>
    </submittedName>
</protein>
<accession>A0AA39YEI2</accession>
<dbReference type="EMBL" id="JAULSV010000003">
    <property type="protein sequence ID" value="KAK0649545.1"/>
    <property type="molecule type" value="Genomic_DNA"/>
</dbReference>
<comment type="caution">
    <text evidence="2">The sequence shown here is derived from an EMBL/GenBank/DDBJ whole genome shotgun (WGS) entry which is preliminary data.</text>
</comment>
<keyword evidence="1" id="KW-0732">Signal</keyword>
<evidence type="ECO:0000313" key="3">
    <source>
        <dbReference type="Proteomes" id="UP001174936"/>
    </source>
</evidence>
<evidence type="ECO:0000256" key="1">
    <source>
        <dbReference type="SAM" id="SignalP"/>
    </source>
</evidence>
<sequence>MGKLSTLITALLSLVTAPVLAETEWEACPHWRGLHEMVVKLPDWPVWTEWPKNDSRTRCATALNKNFSRSNAHTSVTLHQTHEYWQHDPRKDQLLLKIEDAINAALDLFGTHAGTAEAPLRIHITVHNTTRPPESTSYVFIDDEFAPYNTGIASPCNLIIVFPEHNATDPLLKLKKDIVKNMYHCVQYYHHPTVHVLSGQDWWFHGIARFLDGIIWPTPPELIPSAHSSGAEPPPEFPELYLGYLSLGRNDQAASLLWHWAFNSGWSLGDITDWMRQHPSKTLGWERHEAVALSADEKITSLFHTFARAAVAGDITYPSGTPVSIVPTYWGEHPWDRSNLYDVQLLSPGERRDLLDGRMPIDPWKVYRDVIPLAAGQVIDISLRHRDHVIREEFIPVGRISGYWWQDVKVAINEVDNTTVWRDVEWAWREKGEGGRFKVVKWNETARIEVPGILGQGRTEYEVVYACTGGYKAAPVEFVMERV</sequence>
<reference evidence="2" key="1">
    <citation type="submission" date="2023-06" db="EMBL/GenBank/DDBJ databases">
        <title>Genome-scale phylogeny and comparative genomics of the fungal order Sordariales.</title>
        <authorList>
            <consortium name="Lawrence Berkeley National Laboratory"/>
            <person name="Hensen N."/>
            <person name="Bonometti L."/>
            <person name="Westerberg I."/>
            <person name="Brannstrom I.O."/>
            <person name="Guillou S."/>
            <person name="Cros-Aarteil S."/>
            <person name="Calhoun S."/>
            <person name="Haridas S."/>
            <person name="Kuo A."/>
            <person name="Mondo S."/>
            <person name="Pangilinan J."/>
            <person name="Riley R."/>
            <person name="Labutti K."/>
            <person name="Andreopoulos B."/>
            <person name="Lipzen A."/>
            <person name="Chen C."/>
            <person name="Yanf M."/>
            <person name="Daum C."/>
            <person name="Ng V."/>
            <person name="Clum A."/>
            <person name="Steindorff A."/>
            <person name="Ohm R."/>
            <person name="Martin F."/>
            <person name="Silar P."/>
            <person name="Natvig D."/>
            <person name="Lalanne C."/>
            <person name="Gautier V."/>
            <person name="Ament-Velasquez S.L."/>
            <person name="Kruys A."/>
            <person name="Hutchinson M.I."/>
            <person name="Powell A.J."/>
            <person name="Barry K."/>
            <person name="Miller A.N."/>
            <person name="Grigoriev I.V."/>
            <person name="Debuchy R."/>
            <person name="Gladieux P."/>
            <person name="Thoren M.H."/>
            <person name="Johannesson H."/>
        </authorList>
    </citation>
    <scope>NUCLEOTIDE SEQUENCE</scope>
    <source>
        <strain evidence="2">SMH2532-1</strain>
    </source>
</reference>
<evidence type="ECO:0000313" key="2">
    <source>
        <dbReference type="EMBL" id="KAK0649545.1"/>
    </source>
</evidence>
<proteinExistence type="predicted"/>
<organism evidence="2 3">
    <name type="scientific">Cercophora newfieldiana</name>
    <dbReference type="NCBI Taxonomy" id="92897"/>
    <lineage>
        <taxon>Eukaryota</taxon>
        <taxon>Fungi</taxon>
        <taxon>Dikarya</taxon>
        <taxon>Ascomycota</taxon>
        <taxon>Pezizomycotina</taxon>
        <taxon>Sordariomycetes</taxon>
        <taxon>Sordariomycetidae</taxon>
        <taxon>Sordariales</taxon>
        <taxon>Lasiosphaeriaceae</taxon>
        <taxon>Cercophora</taxon>
    </lineage>
</organism>
<gene>
    <name evidence="2" type="ORF">B0T16DRAFT_456953</name>
</gene>